<dbReference type="PANTHER" id="PTHR43296">
    <property type="entry name" value="PEROXISOMAL 2,4-DIENOYL-COA REDUCTASE"/>
    <property type="match status" value="1"/>
</dbReference>
<dbReference type="STRING" id="1890364.A0A2P6N7B7"/>
<sequence length="284" mass="29531">MEAAKTFQPGILKGKVALITGGASGINFEIARTLAQFGAAVAIMGRREKVVAAAVEEINKAGGRAIGVPGDVRTAEAAQKVIGEVVSKLGRLDIVVNGAAGNFLCPAEDLSSNAFKTVIEIDLVGTFNVSRAAFPELQKTKGLIINISATLHYSTTPWQTHASAAKAGVDSLTTSLAAEWGHYGIRVNGIAPGPIADTVGMSKLSLGMTNGDNLSDALSQVIPLGRAGLKSDIASAALFLSSDAASFISGHTLVVDGAAWLYHQPAISREGLRKIEEERRKSKL</sequence>
<dbReference type="InterPro" id="IPR036291">
    <property type="entry name" value="NAD(P)-bd_dom_sf"/>
</dbReference>
<evidence type="ECO:0000259" key="6">
    <source>
        <dbReference type="SMART" id="SM00822"/>
    </source>
</evidence>
<evidence type="ECO:0000256" key="4">
    <source>
        <dbReference type="ARBA" id="ARBA00048009"/>
    </source>
</evidence>
<gene>
    <name evidence="7" type="ORF">PROFUN_12467</name>
</gene>
<evidence type="ECO:0000256" key="1">
    <source>
        <dbReference type="ARBA" id="ARBA00022857"/>
    </source>
</evidence>
<dbReference type="InterPro" id="IPR002347">
    <property type="entry name" value="SDR_fam"/>
</dbReference>
<dbReference type="FunFam" id="3.40.50.720:FF:000084">
    <property type="entry name" value="Short-chain dehydrogenase reductase"/>
    <property type="match status" value="1"/>
</dbReference>
<evidence type="ECO:0000256" key="5">
    <source>
        <dbReference type="ARBA" id="ARBA00048340"/>
    </source>
</evidence>
<dbReference type="PANTHER" id="PTHR43296:SF2">
    <property type="entry name" value="PEROXISOMAL 2,4-DIENOYL-COA REDUCTASE [(3E)-ENOYL-COA-PRODUCING]"/>
    <property type="match status" value="1"/>
</dbReference>
<dbReference type="SMART" id="SM00822">
    <property type="entry name" value="PKS_KR"/>
    <property type="match status" value="1"/>
</dbReference>
<name>A0A2P6N7B7_9EUKA</name>
<evidence type="ECO:0000256" key="2">
    <source>
        <dbReference type="ARBA" id="ARBA00023002"/>
    </source>
</evidence>
<dbReference type="InterPro" id="IPR045017">
    <property type="entry name" value="DECR2-like"/>
</dbReference>
<dbReference type="CDD" id="cd05369">
    <property type="entry name" value="TER_DECR_SDR_a"/>
    <property type="match status" value="1"/>
</dbReference>
<accession>A0A2P6N7B7</accession>
<evidence type="ECO:0000313" key="7">
    <source>
        <dbReference type="EMBL" id="PRP79855.1"/>
    </source>
</evidence>
<dbReference type="Proteomes" id="UP000241769">
    <property type="component" value="Unassembled WGS sequence"/>
</dbReference>
<dbReference type="EMBL" id="MDYQ01000168">
    <property type="protein sequence ID" value="PRP79855.1"/>
    <property type="molecule type" value="Genomic_DNA"/>
</dbReference>
<dbReference type="Pfam" id="PF13561">
    <property type="entry name" value="adh_short_C2"/>
    <property type="match status" value="1"/>
</dbReference>
<evidence type="ECO:0000313" key="8">
    <source>
        <dbReference type="Proteomes" id="UP000241769"/>
    </source>
</evidence>
<dbReference type="InterPro" id="IPR057326">
    <property type="entry name" value="KR_dom"/>
</dbReference>
<dbReference type="GO" id="GO:0005777">
    <property type="term" value="C:peroxisome"/>
    <property type="evidence" value="ECO:0007669"/>
    <property type="project" value="TreeGrafter"/>
</dbReference>
<dbReference type="EC" id="1.3.1.124" evidence="3"/>
<dbReference type="PRINTS" id="PR00081">
    <property type="entry name" value="GDHRDH"/>
</dbReference>
<dbReference type="PRINTS" id="PR00080">
    <property type="entry name" value="SDRFAMILY"/>
</dbReference>
<reference evidence="7 8" key="1">
    <citation type="journal article" date="2018" name="Genome Biol. Evol.">
        <title>Multiple Roots of Fruiting Body Formation in Amoebozoa.</title>
        <authorList>
            <person name="Hillmann F."/>
            <person name="Forbes G."/>
            <person name="Novohradska S."/>
            <person name="Ferling I."/>
            <person name="Riege K."/>
            <person name="Groth M."/>
            <person name="Westermann M."/>
            <person name="Marz M."/>
            <person name="Spaller T."/>
            <person name="Winckler T."/>
            <person name="Schaap P."/>
            <person name="Glockner G."/>
        </authorList>
    </citation>
    <scope>NUCLEOTIDE SEQUENCE [LARGE SCALE GENOMIC DNA]</scope>
    <source>
        <strain evidence="7 8">Jena</strain>
    </source>
</reference>
<feature type="domain" description="Ketoreductase" evidence="6">
    <location>
        <begin position="15"/>
        <end position="193"/>
    </location>
</feature>
<organism evidence="7 8">
    <name type="scientific">Planoprotostelium fungivorum</name>
    <dbReference type="NCBI Taxonomy" id="1890364"/>
    <lineage>
        <taxon>Eukaryota</taxon>
        <taxon>Amoebozoa</taxon>
        <taxon>Evosea</taxon>
        <taxon>Variosea</taxon>
        <taxon>Cavosteliida</taxon>
        <taxon>Cavosteliaceae</taxon>
        <taxon>Planoprotostelium</taxon>
    </lineage>
</organism>
<dbReference type="GO" id="GO:0009062">
    <property type="term" value="P:fatty acid catabolic process"/>
    <property type="evidence" value="ECO:0007669"/>
    <property type="project" value="InterPro"/>
</dbReference>
<dbReference type="Gene3D" id="3.40.50.720">
    <property type="entry name" value="NAD(P)-binding Rossmann-like Domain"/>
    <property type="match status" value="1"/>
</dbReference>
<dbReference type="InParanoid" id="A0A2P6N7B7"/>
<comment type="catalytic activity">
    <reaction evidence="5">
        <text>a (2E,4Z)-dienoyl-CoA + NADPH + H(+) = a 4,5-saturated-(3E)-enoyl-CoA + NADP(+)</text>
        <dbReference type="Rhea" id="RHEA:61892"/>
        <dbReference type="ChEBI" id="CHEBI:15378"/>
        <dbReference type="ChEBI" id="CHEBI:57783"/>
        <dbReference type="ChEBI" id="CHEBI:58349"/>
        <dbReference type="ChEBI" id="CHEBI:85099"/>
        <dbReference type="ChEBI" id="CHEBI:85493"/>
        <dbReference type="EC" id="1.3.1.124"/>
    </reaction>
</comment>
<proteinExistence type="predicted"/>
<evidence type="ECO:0000256" key="3">
    <source>
        <dbReference type="ARBA" id="ARBA00026117"/>
    </source>
</evidence>
<dbReference type="AlphaFoldDB" id="A0A2P6N7B7"/>
<dbReference type="SUPFAM" id="SSF51735">
    <property type="entry name" value="NAD(P)-binding Rossmann-fold domains"/>
    <property type="match status" value="1"/>
</dbReference>
<dbReference type="OrthoDB" id="1274115at2759"/>
<keyword evidence="1" id="KW-0521">NADP</keyword>
<protein>
    <recommendedName>
        <fullName evidence="3">2,4-dienoyl-CoA reductase [(3E)-enoyl-CoA-producing]</fullName>
        <ecNumber evidence="3">1.3.1.124</ecNumber>
    </recommendedName>
</protein>
<dbReference type="GO" id="GO:0008670">
    <property type="term" value="F:2,4-dienoyl-CoA reductase (NADPH) activity"/>
    <property type="evidence" value="ECO:0007669"/>
    <property type="project" value="InterPro"/>
</dbReference>
<keyword evidence="8" id="KW-1185">Reference proteome</keyword>
<comment type="caution">
    <text evidence="7">The sequence shown here is derived from an EMBL/GenBank/DDBJ whole genome shotgun (WGS) entry which is preliminary data.</text>
</comment>
<keyword evidence="2" id="KW-0560">Oxidoreductase</keyword>
<comment type="catalytic activity">
    <reaction evidence="4">
        <text>a (2E,4E)-dienoyl-CoA + NADPH + H(+) = a 4,5-saturated-(3E)-enoyl-CoA + NADP(+)</text>
        <dbReference type="Rhea" id="RHEA:45912"/>
        <dbReference type="ChEBI" id="CHEBI:15378"/>
        <dbReference type="ChEBI" id="CHEBI:57783"/>
        <dbReference type="ChEBI" id="CHEBI:58349"/>
        <dbReference type="ChEBI" id="CHEBI:85101"/>
        <dbReference type="ChEBI" id="CHEBI:85493"/>
        <dbReference type="EC" id="1.3.1.124"/>
    </reaction>
</comment>